<evidence type="ECO:0000313" key="3">
    <source>
        <dbReference type="WBParaSite" id="PEQ_0000802601-mRNA-1"/>
    </source>
</evidence>
<dbReference type="GO" id="GO:0005525">
    <property type="term" value="F:GTP binding"/>
    <property type="evidence" value="ECO:0007669"/>
    <property type="project" value="InterPro"/>
</dbReference>
<dbReference type="Proteomes" id="UP000887564">
    <property type="component" value="Unplaced"/>
</dbReference>
<keyword evidence="2" id="KW-1185">Reference proteome</keyword>
<dbReference type="Gene3D" id="3.40.50.300">
    <property type="entry name" value="P-loop containing nucleotide triphosphate hydrolases"/>
    <property type="match status" value="1"/>
</dbReference>
<dbReference type="SUPFAM" id="SSF52540">
    <property type="entry name" value="P-loop containing nucleoside triphosphate hydrolases"/>
    <property type="match status" value="1"/>
</dbReference>
<dbReference type="InterPro" id="IPR030379">
    <property type="entry name" value="G_SEPTIN_dom"/>
</dbReference>
<protein>
    <submittedName>
        <fullName evidence="3">Septin-type G domain-containing protein</fullName>
    </submittedName>
</protein>
<evidence type="ECO:0000313" key="2">
    <source>
        <dbReference type="Proteomes" id="UP000887564"/>
    </source>
</evidence>
<dbReference type="AlphaFoldDB" id="A0A914RP05"/>
<sequence length="94" mass="10713">MCLGQSGLGKSTFINSLFSAEINDPTPRAERSFSPTTQIEEKTVRLIENGWNMWNVNISTISRKKRRSNAQPLFRIDVSISVFILLHPRDMGNF</sequence>
<name>A0A914RP05_PAREQ</name>
<dbReference type="WBParaSite" id="PEQ_0000802601-mRNA-1">
    <property type="protein sequence ID" value="PEQ_0000802601-mRNA-1"/>
    <property type="gene ID" value="PEQ_0000802601"/>
</dbReference>
<reference evidence="3" key="1">
    <citation type="submission" date="2022-11" db="UniProtKB">
        <authorList>
            <consortium name="WormBaseParasite"/>
        </authorList>
    </citation>
    <scope>IDENTIFICATION</scope>
</reference>
<dbReference type="Pfam" id="PF00735">
    <property type="entry name" value="Septin"/>
    <property type="match status" value="1"/>
</dbReference>
<organism evidence="2 3">
    <name type="scientific">Parascaris equorum</name>
    <name type="common">Equine roundworm</name>
    <dbReference type="NCBI Taxonomy" id="6256"/>
    <lineage>
        <taxon>Eukaryota</taxon>
        <taxon>Metazoa</taxon>
        <taxon>Ecdysozoa</taxon>
        <taxon>Nematoda</taxon>
        <taxon>Chromadorea</taxon>
        <taxon>Rhabditida</taxon>
        <taxon>Spirurina</taxon>
        <taxon>Ascaridomorpha</taxon>
        <taxon>Ascaridoidea</taxon>
        <taxon>Ascarididae</taxon>
        <taxon>Parascaris</taxon>
    </lineage>
</organism>
<proteinExistence type="predicted"/>
<feature type="domain" description="Septin-type G" evidence="1">
    <location>
        <begin position="1"/>
        <end position="53"/>
    </location>
</feature>
<accession>A0A914RP05</accession>
<evidence type="ECO:0000259" key="1">
    <source>
        <dbReference type="Pfam" id="PF00735"/>
    </source>
</evidence>
<dbReference type="InterPro" id="IPR027417">
    <property type="entry name" value="P-loop_NTPase"/>
</dbReference>